<accession>A0AAV7JIT8</accession>
<keyword evidence="2" id="KW-1185">Reference proteome</keyword>
<protein>
    <submittedName>
        <fullName evidence="1">Uncharacterized protein</fullName>
    </submittedName>
</protein>
<dbReference type="EMBL" id="JAKMXF010000331">
    <property type="protein sequence ID" value="KAI6648379.1"/>
    <property type="molecule type" value="Genomic_DNA"/>
</dbReference>
<evidence type="ECO:0000313" key="2">
    <source>
        <dbReference type="Proteomes" id="UP001165289"/>
    </source>
</evidence>
<evidence type="ECO:0000313" key="1">
    <source>
        <dbReference type="EMBL" id="KAI6648379.1"/>
    </source>
</evidence>
<dbReference type="Proteomes" id="UP001165289">
    <property type="component" value="Unassembled WGS sequence"/>
</dbReference>
<name>A0AAV7JIT8_9METZ</name>
<gene>
    <name evidence="1" type="ORF">LOD99_8169</name>
</gene>
<dbReference type="AlphaFoldDB" id="A0AAV7JIT8"/>
<comment type="caution">
    <text evidence="1">The sequence shown here is derived from an EMBL/GenBank/DDBJ whole genome shotgun (WGS) entry which is preliminary data.</text>
</comment>
<organism evidence="1 2">
    <name type="scientific">Oopsacas minuta</name>
    <dbReference type="NCBI Taxonomy" id="111878"/>
    <lineage>
        <taxon>Eukaryota</taxon>
        <taxon>Metazoa</taxon>
        <taxon>Porifera</taxon>
        <taxon>Hexactinellida</taxon>
        <taxon>Hexasterophora</taxon>
        <taxon>Lyssacinosida</taxon>
        <taxon>Leucopsacidae</taxon>
        <taxon>Oopsacas</taxon>
    </lineage>
</organism>
<proteinExistence type="predicted"/>
<sequence length="144" mass="16595">MSWDAAEGNTIAKCYQKRGFVKCDFIQSEGYELNLDDDHMLDDVSLPSNMSLEEFEIFITQIVKYLKKIRVEDSKSDGDDDGDGDNLRLSLEQKLQMVDYLRIFIQLNGMTNLLPMLQQIDTQVHDEVINSKIQATMDSFFVNI</sequence>
<reference evidence="1 2" key="1">
    <citation type="journal article" date="2023" name="BMC Biol.">
        <title>The compact genome of the sponge Oopsacas minuta (Hexactinellida) is lacking key metazoan core genes.</title>
        <authorList>
            <person name="Santini S."/>
            <person name="Schenkelaars Q."/>
            <person name="Jourda C."/>
            <person name="Duchesne M."/>
            <person name="Belahbib H."/>
            <person name="Rocher C."/>
            <person name="Selva M."/>
            <person name="Riesgo A."/>
            <person name="Vervoort M."/>
            <person name="Leys S.P."/>
            <person name="Kodjabachian L."/>
            <person name="Le Bivic A."/>
            <person name="Borchiellini C."/>
            <person name="Claverie J.M."/>
            <person name="Renard E."/>
        </authorList>
    </citation>
    <scope>NUCLEOTIDE SEQUENCE [LARGE SCALE GENOMIC DNA]</scope>
    <source>
        <strain evidence="1">SPO-2</strain>
    </source>
</reference>